<dbReference type="PROSITE" id="PS51724">
    <property type="entry name" value="SPOR"/>
    <property type="match status" value="1"/>
</dbReference>
<dbReference type="SUPFAM" id="SSF110997">
    <property type="entry name" value="Sporulation related repeat"/>
    <property type="match status" value="1"/>
</dbReference>
<name>A0A4R6LFK8_9FIRM</name>
<evidence type="ECO:0000313" key="5">
    <source>
        <dbReference type="Proteomes" id="UP000295064"/>
    </source>
</evidence>
<dbReference type="OrthoDB" id="2112193at2"/>
<evidence type="ECO:0000313" key="4">
    <source>
        <dbReference type="EMBL" id="TDO78296.1"/>
    </source>
</evidence>
<dbReference type="Pfam" id="PF05036">
    <property type="entry name" value="SPOR"/>
    <property type="match status" value="1"/>
</dbReference>
<dbReference type="EMBL" id="SNWX01000029">
    <property type="protein sequence ID" value="TDO78296.1"/>
    <property type="molecule type" value="Genomic_DNA"/>
</dbReference>
<evidence type="ECO:0000256" key="1">
    <source>
        <dbReference type="SAM" id="MobiDB-lite"/>
    </source>
</evidence>
<dbReference type="Proteomes" id="UP000295064">
    <property type="component" value="Unassembled WGS sequence"/>
</dbReference>
<comment type="caution">
    <text evidence="4">The sequence shown here is derived from an EMBL/GenBank/DDBJ whole genome shotgun (WGS) entry which is preliminary data.</text>
</comment>
<gene>
    <name evidence="4" type="ORF">DFR79_1291</name>
</gene>
<evidence type="ECO:0000256" key="2">
    <source>
        <dbReference type="SAM" id="Phobius"/>
    </source>
</evidence>
<evidence type="ECO:0000259" key="3">
    <source>
        <dbReference type="PROSITE" id="PS51724"/>
    </source>
</evidence>
<feature type="compositionally biased region" description="Polar residues" evidence="1">
    <location>
        <begin position="47"/>
        <end position="63"/>
    </location>
</feature>
<keyword evidence="2" id="KW-1133">Transmembrane helix</keyword>
<keyword evidence="2" id="KW-0812">Transmembrane</keyword>
<dbReference type="InterPro" id="IPR036680">
    <property type="entry name" value="SPOR-like_sf"/>
</dbReference>
<dbReference type="InterPro" id="IPR007730">
    <property type="entry name" value="SPOR-like_dom"/>
</dbReference>
<keyword evidence="2" id="KW-0472">Membrane</keyword>
<protein>
    <submittedName>
        <fullName evidence="4">Sporulation related protein</fullName>
    </submittedName>
</protein>
<feature type="region of interest" description="Disordered" evidence="1">
    <location>
        <begin position="44"/>
        <end position="76"/>
    </location>
</feature>
<dbReference type="AlphaFoldDB" id="A0A4R6LFK8"/>
<organism evidence="4 5">
    <name type="scientific">Halanaerobium saccharolyticum</name>
    <dbReference type="NCBI Taxonomy" id="43595"/>
    <lineage>
        <taxon>Bacteria</taxon>
        <taxon>Bacillati</taxon>
        <taxon>Bacillota</taxon>
        <taxon>Clostridia</taxon>
        <taxon>Halanaerobiales</taxon>
        <taxon>Halanaerobiaceae</taxon>
        <taxon>Halanaerobium</taxon>
    </lineage>
</organism>
<reference evidence="4 5" key="1">
    <citation type="submission" date="2019-03" db="EMBL/GenBank/DDBJ databases">
        <title>Subsurface microbial communities from deep shales in Ohio and West Virginia, USA.</title>
        <authorList>
            <person name="Wrighton K."/>
        </authorList>
    </citation>
    <scope>NUCLEOTIDE SEQUENCE [LARGE SCALE GENOMIC DNA]</scope>
    <source>
        <strain evidence="4 5">MA284_T2</strain>
    </source>
</reference>
<feature type="transmembrane region" description="Helical" evidence="2">
    <location>
        <begin position="7"/>
        <end position="33"/>
    </location>
</feature>
<dbReference type="Gene3D" id="3.30.70.1070">
    <property type="entry name" value="Sporulation related repeat"/>
    <property type="match status" value="1"/>
</dbReference>
<dbReference type="RefSeq" id="WP_133515949.1">
    <property type="nucleotide sequence ID" value="NZ_SNWX01000029.1"/>
</dbReference>
<feature type="region of interest" description="Disordered" evidence="1">
    <location>
        <begin position="93"/>
        <end position="122"/>
    </location>
</feature>
<proteinExistence type="predicted"/>
<accession>A0A4R6LFK8</accession>
<sequence>MNKNENGFSLVIVVIFMSIAALFIGYLMGSWLISFLVEDDSTEIAEQEQNTPNVSQELQQNDEQTSEPEDINNTENNLTAPTEEELKIAPEQNNQEVAEETANPDQNQSGQPAEENEVSSQDSEIAGDFGVQIGAFSNYNNALSVKKEVEDLGYEVVVTEASPHQVQVTGYQTREDAEAAAKKLEAEGYPGFIVIRE</sequence>
<dbReference type="GO" id="GO:0042834">
    <property type="term" value="F:peptidoglycan binding"/>
    <property type="evidence" value="ECO:0007669"/>
    <property type="project" value="InterPro"/>
</dbReference>
<feature type="domain" description="SPOR" evidence="3">
    <location>
        <begin position="123"/>
        <end position="197"/>
    </location>
</feature>